<keyword evidence="1 3" id="KW-0732">Signal</keyword>
<evidence type="ECO:0000259" key="6">
    <source>
        <dbReference type="Pfam" id="PF25994"/>
    </source>
</evidence>
<dbReference type="AlphaFoldDB" id="A0A506U2A9"/>
<dbReference type="InterPro" id="IPR003715">
    <property type="entry name" value="Poly_export_N"/>
</dbReference>
<evidence type="ECO:0000256" key="2">
    <source>
        <dbReference type="SAM" id="Coils"/>
    </source>
</evidence>
<dbReference type="InterPro" id="IPR019554">
    <property type="entry name" value="Soluble_ligand-bd"/>
</dbReference>
<reference evidence="7 8" key="1">
    <citation type="submission" date="2019-06" db="EMBL/GenBank/DDBJ databases">
        <authorList>
            <person name="Li M."/>
        </authorList>
    </citation>
    <scope>NUCLEOTIDE SEQUENCE [LARGE SCALE GENOMIC DNA]</scope>
    <source>
        <strain evidence="7 8">BGMRC6574</strain>
    </source>
</reference>
<feature type="coiled-coil region" evidence="2">
    <location>
        <begin position="246"/>
        <end position="287"/>
    </location>
</feature>
<evidence type="ECO:0000313" key="8">
    <source>
        <dbReference type="Proteomes" id="UP000320314"/>
    </source>
</evidence>
<organism evidence="7 8">
    <name type="scientific">Pararhizobium mangrovi</name>
    <dbReference type="NCBI Taxonomy" id="2590452"/>
    <lineage>
        <taxon>Bacteria</taxon>
        <taxon>Pseudomonadati</taxon>
        <taxon>Pseudomonadota</taxon>
        <taxon>Alphaproteobacteria</taxon>
        <taxon>Hyphomicrobiales</taxon>
        <taxon>Rhizobiaceae</taxon>
        <taxon>Rhizobium/Agrobacterium group</taxon>
        <taxon>Pararhizobium</taxon>
    </lineage>
</organism>
<feature type="domain" description="Soluble ligand binding" evidence="5">
    <location>
        <begin position="131"/>
        <end position="161"/>
    </location>
</feature>
<proteinExistence type="predicted"/>
<dbReference type="GO" id="GO:0015159">
    <property type="term" value="F:polysaccharide transmembrane transporter activity"/>
    <property type="evidence" value="ECO:0007669"/>
    <property type="project" value="InterPro"/>
</dbReference>
<dbReference type="InterPro" id="IPR058781">
    <property type="entry name" value="HH_AprE-like"/>
</dbReference>
<feature type="domain" description="AprE-like long alpha-helical hairpin" evidence="6">
    <location>
        <begin position="179"/>
        <end position="365"/>
    </location>
</feature>
<dbReference type="RefSeq" id="WP_141166976.1">
    <property type="nucleotide sequence ID" value="NZ_VHLH01000018.1"/>
</dbReference>
<name>A0A506U2A9_9HYPH</name>
<evidence type="ECO:0000259" key="4">
    <source>
        <dbReference type="Pfam" id="PF02563"/>
    </source>
</evidence>
<sequence length="433" mass="47447">MRTTRSFSIHRSFRAAAGRRCALVVLLLASTTAGAVNALADPLEEGDVIEMSVVGMPALDRRATVDEDGRVSLPLFGEVKAEGRDIDDLRRQFQAELPSKIFTGQQGAGQEGITSVDAKDLLISVVARAPVYITGDVATPGDRSYRPGMTVRQLVALAGGYDVMRLRKTDPFLESADLRSDYVRLWTTFARQQATMLRLEAQLSGNGNIDGNQLKNLPLASDLVAKIVDAERQIMQVGDANFEASQEHLSNSIKEMEQQISTLKAENEVQQKEIDAATKDLSDLQDLLKRGLTQAPRVTDARRALMTQATLELQTKVDILDALTKRTNLVRERDREKADRQLGLVGDLEQARTNVASTRAELQAVGEKMEYTGILRSQLVRGGDQPDITVHRKNADGTSASIKASLDTAIKPADVVEIALRLDQLPPYEADTQ</sequence>
<evidence type="ECO:0000313" key="7">
    <source>
        <dbReference type="EMBL" id="TPW27930.1"/>
    </source>
</evidence>
<keyword evidence="2" id="KW-0175">Coiled coil</keyword>
<evidence type="ECO:0000256" key="3">
    <source>
        <dbReference type="SAM" id="SignalP"/>
    </source>
</evidence>
<evidence type="ECO:0000256" key="1">
    <source>
        <dbReference type="ARBA" id="ARBA00022729"/>
    </source>
</evidence>
<feature type="domain" description="Polysaccharide export protein N-terminal" evidence="4">
    <location>
        <begin position="43"/>
        <end position="100"/>
    </location>
</feature>
<keyword evidence="8" id="KW-1185">Reference proteome</keyword>
<dbReference type="Pfam" id="PF25994">
    <property type="entry name" value="HH_AprE"/>
    <property type="match status" value="1"/>
</dbReference>
<dbReference type="EMBL" id="VHLH01000018">
    <property type="protein sequence ID" value="TPW27930.1"/>
    <property type="molecule type" value="Genomic_DNA"/>
</dbReference>
<feature type="signal peptide" evidence="3">
    <location>
        <begin position="1"/>
        <end position="35"/>
    </location>
</feature>
<dbReference type="Proteomes" id="UP000320314">
    <property type="component" value="Unassembled WGS sequence"/>
</dbReference>
<dbReference type="PANTHER" id="PTHR33619">
    <property type="entry name" value="POLYSACCHARIDE EXPORT PROTEIN GFCE-RELATED"/>
    <property type="match status" value="1"/>
</dbReference>
<feature type="chain" id="PRO_5021411429" evidence="3">
    <location>
        <begin position="36"/>
        <end position="433"/>
    </location>
</feature>
<evidence type="ECO:0000259" key="5">
    <source>
        <dbReference type="Pfam" id="PF10531"/>
    </source>
</evidence>
<dbReference type="PANTHER" id="PTHR33619:SF3">
    <property type="entry name" value="POLYSACCHARIDE EXPORT PROTEIN GFCE-RELATED"/>
    <property type="match status" value="1"/>
</dbReference>
<dbReference type="Pfam" id="PF02563">
    <property type="entry name" value="Poly_export"/>
    <property type="match status" value="1"/>
</dbReference>
<comment type="caution">
    <text evidence="7">The sequence shown here is derived from an EMBL/GenBank/DDBJ whole genome shotgun (WGS) entry which is preliminary data.</text>
</comment>
<dbReference type="Pfam" id="PF10531">
    <property type="entry name" value="SLBB"/>
    <property type="match status" value="1"/>
</dbReference>
<gene>
    <name evidence="7" type="ORF">FJU11_10320</name>
</gene>
<dbReference type="OrthoDB" id="9798876at2"/>
<accession>A0A506U2A9</accession>
<protein>
    <submittedName>
        <fullName evidence="7">Uncharacterized protein</fullName>
    </submittedName>
</protein>
<dbReference type="InterPro" id="IPR049712">
    <property type="entry name" value="Poly_export"/>
</dbReference>
<dbReference type="Gene3D" id="3.30.1950.10">
    <property type="entry name" value="wza like domain"/>
    <property type="match status" value="1"/>
</dbReference>